<organism evidence="12 13">
    <name type="scientific">Kalanchoe fedtschenkoi</name>
    <name type="common">Lavender scallops</name>
    <name type="synonym">South American air plant</name>
    <dbReference type="NCBI Taxonomy" id="63787"/>
    <lineage>
        <taxon>Eukaryota</taxon>
        <taxon>Viridiplantae</taxon>
        <taxon>Streptophyta</taxon>
        <taxon>Embryophyta</taxon>
        <taxon>Tracheophyta</taxon>
        <taxon>Spermatophyta</taxon>
        <taxon>Magnoliopsida</taxon>
        <taxon>eudicotyledons</taxon>
        <taxon>Gunneridae</taxon>
        <taxon>Pentapetalae</taxon>
        <taxon>Saxifragales</taxon>
        <taxon>Crassulaceae</taxon>
        <taxon>Kalanchoe</taxon>
    </lineage>
</organism>
<dbReference type="NCBIfam" id="TIGR01569">
    <property type="entry name" value="A_tha_TIGR01569"/>
    <property type="match status" value="1"/>
</dbReference>
<feature type="domain" description="Casparian strip membrane protein" evidence="11">
    <location>
        <begin position="43"/>
        <end position="196"/>
    </location>
</feature>
<feature type="transmembrane region" description="Helical" evidence="9">
    <location>
        <begin position="132"/>
        <end position="153"/>
    </location>
</feature>
<keyword evidence="4 9" id="KW-1003">Cell membrane</keyword>
<keyword evidence="8" id="KW-0325">Glycoprotein</keyword>
<keyword evidence="7 9" id="KW-0472">Membrane</keyword>
<evidence type="ECO:0000259" key="11">
    <source>
        <dbReference type="Pfam" id="PF04535"/>
    </source>
</evidence>
<sequence>MNGKKATAVEVADKKMEPPPAATETVEGASEGRSTVLLLLLRRVECAQVALRLMSVLTAVVALTMMLLAKQDAEINVYGFQLPVRSKWSLSNSFEYLVGVSAAVAAHSLVQLLIGLLRLFRRSPLIPSRVHAWLMFAGDQVFAYALMSAGSAASGVTNLNRTGVKHTAFPKFCNTLHSFCDRVAVSISFTFLGCFLLAVTAILDVIRLSKY</sequence>
<evidence type="ECO:0000256" key="5">
    <source>
        <dbReference type="ARBA" id="ARBA00022692"/>
    </source>
</evidence>
<evidence type="ECO:0000256" key="10">
    <source>
        <dbReference type="SAM" id="MobiDB-lite"/>
    </source>
</evidence>
<comment type="subunit">
    <text evidence="3 9">Homodimer and heterodimers.</text>
</comment>
<evidence type="ECO:0000256" key="3">
    <source>
        <dbReference type="ARBA" id="ARBA00011489"/>
    </source>
</evidence>
<evidence type="ECO:0000313" key="12">
    <source>
        <dbReference type="EnsemblPlants" id="Kaladp0043s0279.1.v1.1"/>
    </source>
</evidence>
<feature type="transmembrane region" description="Helical" evidence="9">
    <location>
        <begin position="49"/>
        <end position="69"/>
    </location>
</feature>
<dbReference type="EnsemblPlants" id="Kaladp0043s0279.1.v1.1">
    <property type="protein sequence ID" value="Kaladp0043s0279.1.v1.1"/>
    <property type="gene ID" value="Kaladp0043s0279.v1.1"/>
</dbReference>
<evidence type="ECO:0000256" key="2">
    <source>
        <dbReference type="ARBA" id="ARBA00007651"/>
    </source>
</evidence>
<proteinExistence type="inferred from homology"/>
<evidence type="ECO:0000256" key="1">
    <source>
        <dbReference type="ARBA" id="ARBA00004651"/>
    </source>
</evidence>
<dbReference type="Proteomes" id="UP000594263">
    <property type="component" value="Unplaced"/>
</dbReference>
<reference evidence="12" key="1">
    <citation type="submission" date="2021-01" db="UniProtKB">
        <authorList>
            <consortium name="EnsemblPlants"/>
        </authorList>
    </citation>
    <scope>IDENTIFICATION</scope>
</reference>
<dbReference type="PANTHER" id="PTHR33573">
    <property type="entry name" value="CASP-LIKE PROTEIN 4A4"/>
    <property type="match status" value="1"/>
</dbReference>
<dbReference type="Gramene" id="Kaladp0043s0279.1.v1.1">
    <property type="protein sequence ID" value="Kaladp0043s0279.1.v1.1"/>
    <property type="gene ID" value="Kaladp0043s0279.v1.1"/>
</dbReference>
<dbReference type="AlphaFoldDB" id="A0A7N0TT62"/>
<dbReference type="OMA" id="CKPLHKF"/>
<evidence type="ECO:0000256" key="9">
    <source>
        <dbReference type="RuleBase" id="RU361233"/>
    </source>
</evidence>
<keyword evidence="13" id="KW-1185">Reference proteome</keyword>
<feature type="transmembrane region" description="Helical" evidence="9">
    <location>
        <begin position="96"/>
        <end position="120"/>
    </location>
</feature>
<dbReference type="InterPro" id="IPR006702">
    <property type="entry name" value="CASP_dom"/>
</dbReference>
<dbReference type="Pfam" id="PF04535">
    <property type="entry name" value="CASP_dom"/>
    <property type="match status" value="1"/>
</dbReference>
<accession>A0A7N0TT62</accession>
<feature type="region of interest" description="Disordered" evidence="10">
    <location>
        <begin position="1"/>
        <end position="27"/>
    </location>
</feature>
<evidence type="ECO:0000256" key="8">
    <source>
        <dbReference type="ARBA" id="ARBA00023180"/>
    </source>
</evidence>
<evidence type="ECO:0000313" key="13">
    <source>
        <dbReference type="Proteomes" id="UP000594263"/>
    </source>
</evidence>
<keyword evidence="6 9" id="KW-1133">Transmembrane helix</keyword>
<comment type="subcellular location">
    <subcellularLocation>
        <location evidence="1 9">Cell membrane</location>
        <topology evidence="1 9">Multi-pass membrane protein</topology>
    </subcellularLocation>
</comment>
<evidence type="ECO:0000256" key="4">
    <source>
        <dbReference type="ARBA" id="ARBA00022475"/>
    </source>
</evidence>
<evidence type="ECO:0000256" key="6">
    <source>
        <dbReference type="ARBA" id="ARBA00022989"/>
    </source>
</evidence>
<evidence type="ECO:0000256" key="7">
    <source>
        <dbReference type="ARBA" id="ARBA00023136"/>
    </source>
</evidence>
<dbReference type="GO" id="GO:0005886">
    <property type="term" value="C:plasma membrane"/>
    <property type="evidence" value="ECO:0007669"/>
    <property type="project" value="UniProtKB-SubCell"/>
</dbReference>
<dbReference type="PANTHER" id="PTHR33573:SF48">
    <property type="entry name" value="CASP-LIKE PROTEIN 3A1"/>
    <property type="match status" value="1"/>
</dbReference>
<name>A0A7N0TT62_KALFE</name>
<feature type="transmembrane region" description="Helical" evidence="9">
    <location>
        <begin position="184"/>
        <end position="206"/>
    </location>
</feature>
<dbReference type="InterPro" id="IPR006459">
    <property type="entry name" value="CASP/CASPL"/>
</dbReference>
<comment type="similarity">
    <text evidence="2 9">Belongs to the Casparian strip membrane proteins (CASP) family.</text>
</comment>
<protein>
    <recommendedName>
        <fullName evidence="9">CASP-like protein</fullName>
    </recommendedName>
</protein>
<keyword evidence="5 9" id="KW-0812">Transmembrane</keyword>